<evidence type="ECO:0000313" key="2">
    <source>
        <dbReference type="EMBL" id="KAI6653456.1"/>
    </source>
</evidence>
<accession>A0AAV7JZM2</accession>
<dbReference type="Proteomes" id="UP001165289">
    <property type="component" value="Unassembled WGS sequence"/>
</dbReference>
<proteinExistence type="predicted"/>
<evidence type="ECO:0000259" key="1">
    <source>
        <dbReference type="Pfam" id="PF14291"/>
    </source>
</evidence>
<keyword evidence="3" id="KW-1185">Reference proteome</keyword>
<dbReference type="PANTHER" id="PTHR45749">
    <property type="match status" value="1"/>
</dbReference>
<dbReference type="InterPro" id="IPR025398">
    <property type="entry name" value="DUF4371"/>
</dbReference>
<organism evidence="2 3">
    <name type="scientific">Oopsacas minuta</name>
    <dbReference type="NCBI Taxonomy" id="111878"/>
    <lineage>
        <taxon>Eukaryota</taxon>
        <taxon>Metazoa</taxon>
        <taxon>Porifera</taxon>
        <taxon>Hexactinellida</taxon>
        <taxon>Hexasterophora</taxon>
        <taxon>Lyssacinosida</taxon>
        <taxon>Leucopsacidae</taxon>
        <taxon>Oopsacas</taxon>
    </lineage>
</organism>
<reference evidence="2 3" key="1">
    <citation type="journal article" date="2023" name="BMC Biol.">
        <title>The compact genome of the sponge Oopsacas minuta (Hexactinellida) is lacking key metazoan core genes.</title>
        <authorList>
            <person name="Santini S."/>
            <person name="Schenkelaars Q."/>
            <person name="Jourda C."/>
            <person name="Duchesne M."/>
            <person name="Belahbib H."/>
            <person name="Rocher C."/>
            <person name="Selva M."/>
            <person name="Riesgo A."/>
            <person name="Vervoort M."/>
            <person name="Leys S.P."/>
            <person name="Kodjabachian L."/>
            <person name="Le Bivic A."/>
            <person name="Borchiellini C."/>
            <person name="Claverie J.M."/>
            <person name="Renard E."/>
        </authorList>
    </citation>
    <scope>NUCLEOTIDE SEQUENCE [LARGE SCALE GENOMIC DNA]</scope>
    <source>
        <strain evidence="2">SPO-2</strain>
    </source>
</reference>
<dbReference type="Pfam" id="PF14291">
    <property type="entry name" value="DUF4371"/>
    <property type="match status" value="1"/>
</dbReference>
<sequence>MLNKSHAEQKDENRQVLFKIFSSVRYLNRQGIAFRGRWKTDDPELLNGESDSNFIQLLRIRAEDNPNLLKWLDKCQDKFTSPDIQNEILKLMSLRILRDIVQQISGKMYTIMVDETTDLSNTEQMVLCLRHIDDDLNVHEELIGLYSLESTSADNIMLTIQDILLRLNLSINNCRGQCYDGASNMSGIRSGVATKVSSLEPRALYTHCYGHALNLAIQDGIKGTKVMEDTLSTVYEITKLIKKSPKRDAIFSKLKDEISECSLGIRILCPTRWTVRAEAFSSISENYHVLQLTWNIAKDATKDTELKARIGGVAAHMEKFEFFFGVELGRKILNMTDNLSRSLQTKTISAHEGQTLVKITLSTLLKMRTEINFNLFWKYVECRRSSIEVSSPALPRKRKIPRRYETDGNTTEYPTSVEERYRKIYFQIIDLTMAAIKDRFDQKGFQML</sequence>
<dbReference type="InterPro" id="IPR012337">
    <property type="entry name" value="RNaseH-like_sf"/>
</dbReference>
<dbReference type="SUPFAM" id="SSF53098">
    <property type="entry name" value="Ribonuclease H-like"/>
    <property type="match status" value="1"/>
</dbReference>
<comment type="caution">
    <text evidence="2">The sequence shown here is derived from an EMBL/GenBank/DDBJ whole genome shotgun (WGS) entry which is preliminary data.</text>
</comment>
<dbReference type="PANTHER" id="PTHR45749:SF21">
    <property type="entry name" value="DUF4371 DOMAIN-CONTAINING PROTEIN"/>
    <property type="match status" value="1"/>
</dbReference>
<evidence type="ECO:0000313" key="3">
    <source>
        <dbReference type="Proteomes" id="UP001165289"/>
    </source>
</evidence>
<dbReference type="EMBL" id="JAKMXF010000277">
    <property type="protein sequence ID" value="KAI6653456.1"/>
    <property type="molecule type" value="Genomic_DNA"/>
</dbReference>
<feature type="domain" description="DUF4371" evidence="1">
    <location>
        <begin position="10"/>
        <end position="188"/>
    </location>
</feature>
<gene>
    <name evidence="2" type="ORF">LOD99_3675</name>
</gene>
<protein>
    <submittedName>
        <fullName evidence="2">Zinc finger MYM-type protein 1-like</fullName>
    </submittedName>
</protein>
<dbReference type="AlphaFoldDB" id="A0AAV7JZM2"/>
<name>A0AAV7JZM2_9METZ</name>